<protein>
    <recommendedName>
        <fullName evidence="3">Glycoside hydrolase family 42 N-terminal domain-containing protein</fullName>
    </recommendedName>
</protein>
<accession>A0ABT2ER94</accession>
<name>A0ABT2ER94_9BACT</name>
<dbReference type="Gene3D" id="3.20.20.80">
    <property type="entry name" value="Glycosidases"/>
    <property type="match status" value="1"/>
</dbReference>
<sequence>MARVKLVGVVFGFLLSTLAICGHRWGVSSQEDVFAFVLPVDDTSQSWVDLRSLNEPITDFVQVKDGHFFANGKRIRFWGVNFPVAWALPQTKRDAEIVAQRLAKFGVNAVRLSHLDRASERTKGFAIVAEDGKSLLPDRLDLLDYFVAQLKRNGIYIYLTTCFHTLAGKVAEFPSWEGRPSYPSIDLLYAPVMERQKEFMRNLFGHRNPYTGNRYADEPTIAIVEIVNEAGLIKWWRHGQLDGAMDTEPYTSEFSRLRNEWLLRNCGTTENLRKAWGNEAVTLGFAPLVRRKEWDKISPTTRRDWVKFLLEAEEKYFAEMVRFLKGELKVKASIVPSQVGFIAPRVAAKYGDVGDFHAYWSHPNFPNRPWDSKDWYVEDRPFVSTAALRSSTLAYWGIERRLKGKPWIVSEVQFCAPNTFRAEGLPLLAAYASLQDWDGVFVFAYSHGRAMGIRSFDLHQDPVRMINFAVGALMFRRFDVRPALKETSWSMTEDDEIGWLVRDLLPWARQISGIGWLHRITFTPLAEQTVPLPIVPPAQKLLVADTGEIVWDLTEDGRGVITVNTPKTKAVIGFGGGKRFELGHITIEPKANKISLPKREVVGFCVITLQSLDGGNLDDGTAKRILVTATADSQNSGWDLQVYGDGKDPLKITLQDRWGTLPTLVQGVNAKIELPYPAKRIKGWALNERGQPQTELPVEDAKLGRCFIAIGSQWRTLWYGLEVSD</sequence>
<dbReference type="EMBL" id="JANUCP010000004">
    <property type="protein sequence ID" value="MCS3919961.1"/>
    <property type="molecule type" value="Genomic_DNA"/>
</dbReference>
<reference evidence="1 2" key="1">
    <citation type="submission" date="2022-08" db="EMBL/GenBank/DDBJ databases">
        <title>Bacterial and archaeal communities from various locations to study Microbial Dark Matter (Phase II).</title>
        <authorList>
            <person name="Stepanauskas R."/>
        </authorList>
    </citation>
    <scope>NUCLEOTIDE SEQUENCE [LARGE SCALE GENOMIC DNA]</scope>
    <source>
        <strain evidence="1 2">PD1</strain>
    </source>
</reference>
<evidence type="ECO:0000313" key="2">
    <source>
        <dbReference type="Proteomes" id="UP001204798"/>
    </source>
</evidence>
<proteinExistence type="predicted"/>
<dbReference type="InterPro" id="IPR045053">
    <property type="entry name" value="MAN-like"/>
</dbReference>
<organism evidence="1 2">
    <name type="scientific">Candidatus Fervidibacter sacchari</name>
    <dbReference type="NCBI Taxonomy" id="1448929"/>
    <lineage>
        <taxon>Bacteria</taxon>
        <taxon>Candidatus Fervidibacterota</taxon>
        <taxon>Candidatus Fervidibacter</taxon>
    </lineage>
</organism>
<comment type="caution">
    <text evidence="1">The sequence shown here is derived from an EMBL/GenBank/DDBJ whole genome shotgun (WGS) entry which is preliminary data.</text>
</comment>
<evidence type="ECO:0008006" key="3">
    <source>
        <dbReference type="Google" id="ProtNLM"/>
    </source>
</evidence>
<dbReference type="PANTHER" id="PTHR31451">
    <property type="match status" value="1"/>
</dbReference>
<dbReference type="InterPro" id="IPR017853">
    <property type="entry name" value="GH"/>
</dbReference>
<dbReference type="Proteomes" id="UP001204798">
    <property type="component" value="Unassembled WGS sequence"/>
</dbReference>
<gene>
    <name evidence="1" type="ORF">M2350_002378</name>
</gene>
<dbReference type="RefSeq" id="WP_259096957.1">
    <property type="nucleotide sequence ID" value="NZ_CP130454.1"/>
</dbReference>
<keyword evidence="2" id="KW-1185">Reference proteome</keyword>
<evidence type="ECO:0000313" key="1">
    <source>
        <dbReference type="EMBL" id="MCS3919961.1"/>
    </source>
</evidence>
<dbReference type="SUPFAM" id="SSF51445">
    <property type="entry name" value="(Trans)glycosidases"/>
    <property type="match status" value="1"/>
</dbReference>